<accession>A0ABM4CHK4</accession>
<dbReference type="SUPFAM" id="SSF46785">
    <property type="entry name" value="Winged helix' DNA-binding domain"/>
    <property type="match status" value="1"/>
</dbReference>
<name>A0ABM4CHK4_HYDVU</name>
<dbReference type="RefSeq" id="XP_065661214.1">
    <property type="nucleotide sequence ID" value="XM_065805142.1"/>
</dbReference>
<dbReference type="InterPro" id="IPR047519">
    <property type="entry name" value="FH_FOXQ2-like"/>
</dbReference>
<dbReference type="PRINTS" id="PR00053">
    <property type="entry name" value="FORKHEAD"/>
</dbReference>
<feature type="domain" description="Fork-head" evidence="3">
    <location>
        <begin position="29"/>
        <end position="121"/>
    </location>
</feature>
<comment type="subcellular location">
    <subcellularLocation>
        <location evidence="2">Nucleus</location>
    </subcellularLocation>
</comment>
<evidence type="ECO:0000313" key="6">
    <source>
        <dbReference type="RefSeq" id="XP_065661215.1"/>
    </source>
</evidence>
<evidence type="ECO:0000259" key="3">
    <source>
        <dbReference type="PROSITE" id="PS50039"/>
    </source>
</evidence>
<dbReference type="SMART" id="SM00339">
    <property type="entry name" value="FH"/>
    <property type="match status" value="1"/>
</dbReference>
<dbReference type="PROSITE" id="PS50039">
    <property type="entry name" value="FORK_HEAD_3"/>
    <property type="match status" value="1"/>
</dbReference>
<dbReference type="GeneID" id="101234270"/>
<feature type="DNA-binding region" description="Fork-head" evidence="2">
    <location>
        <begin position="29"/>
        <end position="121"/>
    </location>
</feature>
<gene>
    <name evidence="5 6" type="primary">LOC101234270</name>
</gene>
<proteinExistence type="predicted"/>
<dbReference type="InterPro" id="IPR050211">
    <property type="entry name" value="FOX_domain-containing"/>
</dbReference>
<dbReference type="PANTHER" id="PTHR11829:SF343">
    <property type="entry name" value="FORK-HEAD DOMAIN-CONTAINING PROTEIN"/>
    <property type="match status" value="1"/>
</dbReference>
<evidence type="ECO:0000313" key="4">
    <source>
        <dbReference type="Proteomes" id="UP001652625"/>
    </source>
</evidence>
<dbReference type="InterPro" id="IPR036390">
    <property type="entry name" value="WH_DNA-bd_sf"/>
</dbReference>
<evidence type="ECO:0000313" key="5">
    <source>
        <dbReference type="RefSeq" id="XP_065661214.1"/>
    </source>
</evidence>
<dbReference type="InterPro" id="IPR036388">
    <property type="entry name" value="WH-like_DNA-bd_sf"/>
</dbReference>
<keyword evidence="1 2" id="KW-0238">DNA-binding</keyword>
<dbReference type="Pfam" id="PF00250">
    <property type="entry name" value="Forkhead"/>
    <property type="match status" value="1"/>
</dbReference>
<dbReference type="Proteomes" id="UP001652625">
    <property type="component" value="Chromosome 09"/>
</dbReference>
<keyword evidence="4" id="KW-1185">Reference proteome</keyword>
<dbReference type="InterPro" id="IPR001766">
    <property type="entry name" value="Fork_head_dom"/>
</dbReference>
<reference evidence="5 6" key="1">
    <citation type="submission" date="2025-05" db="UniProtKB">
        <authorList>
            <consortium name="RefSeq"/>
        </authorList>
    </citation>
    <scope>IDENTIFICATION</scope>
</reference>
<sequence length="296" mass="34719">MNNLTKPGSYLPEQSFKFKSQDVLIEDKDNNLSYTAMIAQAIMVSSCKRLTLSEIYEYMANTFEILKKRGTGWRNCVRHTLSLNECFLKLHRPENGRSCNWTVHPAYFEAFSKGDYRKRRANRKKSRSVSWIDDRNLAYPQTIGLPYIREPDIRMREDLSRVPVNDQHTNALWQSYASSPAIKPEQYHTLNQFPYDNRMTTLPQGSSNLNTSPFSSHSMHPYQQHPETQYPIIQTHNEGSDVPQTSRYSNTRVKDSRMYQNHMDYLQENPPSQYPLDTHCLTNSTFGTRTYRQDFF</sequence>
<organism evidence="4 5">
    <name type="scientific">Hydra vulgaris</name>
    <name type="common">Hydra</name>
    <name type="synonym">Hydra attenuata</name>
    <dbReference type="NCBI Taxonomy" id="6087"/>
    <lineage>
        <taxon>Eukaryota</taxon>
        <taxon>Metazoa</taxon>
        <taxon>Cnidaria</taxon>
        <taxon>Hydrozoa</taxon>
        <taxon>Hydroidolina</taxon>
        <taxon>Anthoathecata</taxon>
        <taxon>Aplanulata</taxon>
        <taxon>Hydridae</taxon>
        <taxon>Hydra</taxon>
    </lineage>
</organism>
<keyword evidence="2" id="KW-0539">Nucleus</keyword>
<dbReference type="PANTHER" id="PTHR11829">
    <property type="entry name" value="FORKHEAD BOX PROTEIN"/>
    <property type="match status" value="1"/>
</dbReference>
<dbReference type="Gene3D" id="1.10.10.10">
    <property type="entry name" value="Winged helix-like DNA-binding domain superfamily/Winged helix DNA-binding domain"/>
    <property type="match status" value="1"/>
</dbReference>
<dbReference type="RefSeq" id="XP_065661215.1">
    <property type="nucleotide sequence ID" value="XM_065805143.1"/>
</dbReference>
<dbReference type="CDD" id="cd20035">
    <property type="entry name" value="FH_FOXQ2-like"/>
    <property type="match status" value="1"/>
</dbReference>
<evidence type="ECO:0000256" key="2">
    <source>
        <dbReference type="PROSITE-ProRule" id="PRU00089"/>
    </source>
</evidence>
<evidence type="ECO:0000256" key="1">
    <source>
        <dbReference type="ARBA" id="ARBA00023125"/>
    </source>
</evidence>
<protein>
    <submittedName>
        <fullName evidence="5 6">Forkhead box protein I3</fullName>
    </submittedName>
</protein>